<protein>
    <recommendedName>
        <fullName evidence="5">Polyketide cyclase/dehydrase</fullName>
    </recommendedName>
</protein>
<dbReference type="EMBL" id="BMMI01000003">
    <property type="protein sequence ID" value="GGL64696.1"/>
    <property type="molecule type" value="Genomic_DNA"/>
</dbReference>
<dbReference type="Pfam" id="PF10604">
    <property type="entry name" value="Polyketide_cyc2"/>
    <property type="match status" value="1"/>
</dbReference>
<dbReference type="InterPro" id="IPR019587">
    <property type="entry name" value="Polyketide_cyclase/dehydratase"/>
</dbReference>
<reference evidence="1" key="4">
    <citation type="submission" date="2024-05" db="EMBL/GenBank/DDBJ databases">
        <authorList>
            <person name="Sun Q."/>
            <person name="Zhou Y."/>
        </authorList>
    </citation>
    <scope>NUCLEOTIDE SEQUENCE</scope>
    <source>
        <strain evidence="1">CGMCC 4.5581</strain>
    </source>
</reference>
<proteinExistence type="predicted"/>
<organism evidence="2 3">
    <name type="scientific">Modestobacter marinus</name>
    <dbReference type="NCBI Taxonomy" id="477641"/>
    <lineage>
        <taxon>Bacteria</taxon>
        <taxon>Bacillati</taxon>
        <taxon>Actinomycetota</taxon>
        <taxon>Actinomycetes</taxon>
        <taxon>Geodermatophilales</taxon>
        <taxon>Geodermatophilaceae</taxon>
        <taxon>Modestobacter</taxon>
    </lineage>
</organism>
<dbReference type="EMBL" id="JAAMPA010000001">
    <property type="protein sequence ID" value="NIH66556.1"/>
    <property type="molecule type" value="Genomic_DNA"/>
</dbReference>
<gene>
    <name evidence="2" type="ORF">FB380_001002</name>
    <name evidence="1" type="ORF">GCM10011589_21010</name>
</gene>
<evidence type="ECO:0000313" key="4">
    <source>
        <dbReference type="Proteomes" id="UP000648663"/>
    </source>
</evidence>
<sequence>MRSYEAATRIDAGAEQVWAVLVDVGGWRDWNSGIDRVEGVVRLGAPLLLVATGTRRRPLRVAVTEIRPAESMRWRHGLPLDLFVAERTFRLDPQGDGSTEFTVREQYRGPLAPLMMRTVPDLNPAFRQFAVGLKARVEQRAAELPS</sequence>
<comment type="caution">
    <text evidence="2">The sequence shown here is derived from an EMBL/GenBank/DDBJ whole genome shotgun (WGS) entry which is preliminary data.</text>
</comment>
<evidence type="ECO:0000313" key="3">
    <source>
        <dbReference type="Proteomes" id="UP000552836"/>
    </source>
</evidence>
<dbReference type="Proteomes" id="UP000648663">
    <property type="component" value="Unassembled WGS sequence"/>
</dbReference>
<reference evidence="4" key="2">
    <citation type="journal article" date="2019" name="Int. J. Syst. Evol. Microbiol.">
        <title>The Global Catalogue of Microorganisms (GCM) 10K type strain sequencing project: providing services to taxonomists for standard genome sequencing and annotation.</title>
        <authorList>
            <consortium name="The Broad Institute Genomics Platform"/>
            <consortium name="The Broad Institute Genome Sequencing Center for Infectious Disease"/>
            <person name="Wu L."/>
            <person name="Ma J."/>
        </authorList>
    </citation>
    <scope>NUCLEOTIDE SEQUENCE [LARGE SCALE GENOMIC DNA]</scope>
    <source>
        <strain evidence="4">CGMCC 4.5581</strain>
    </source>
</reference>
<reference evidence="2 3" key="3">
    <citation type="submission" date="2020-02" db="EMBL/GenBank/DDBJ databases">
        <title>Sequencing the genomes of 1000 actinobacteria strains.</title>
        <authorList>
            <person name="Klenk H.-P."/>
        </authorList>
    </citation>
    <scope>NUCLEOTIDE SEQUENCE [LARGE SCALE GENOMIC DNA]</scope>
    <source>
        <strain evidence="2 3">DSM 45201</strain>
    </source>
</reference>
<evidence type="ECO:0008006" key="5">
    <source>
        <dbReference type="Google" id="ProtNLM"/>
    </source>
</evidence>
<dbReference type="Proteomes" id="UP000552836">
    <property type="component" value="Unassembled WGS sequence"/>
</dbReference>
<keyword evidence="4" id="KW-1185">Reference proteome</keyword>
<dbReference type="CDD" id="cd07822">
    <property type="entry name" value="SRPBCC_4"/>
    <property type="match status" value="1"/>
</dbReference>
<dbReference type="RefSeq" id="WP_166754125.1">
    <property type="nucleotide sequence ID" value="NZ_BAABJU010000009.1"/>
</dbReference>
<dbReference type="InterPro" id="IPR023393">
    <property type="entry name" value="START-like_dom_sf"/>
</dbReference>
<dbReference type="AlphaFoldDB" id="A0A846LFU5"/>
<evidence type="ECO:0000313" key="1">
    <source>
        <dbReference type="EMBL" id="GGL64696.1"/>
    </source>
</evidence>
<dbReference type="Gene3D" id="3.30.530.20">
    <property type="match status" value="1"/>
</dbReference>
<accession>A0A846LFU5</accession>
<dbReference type="SUPFAM" id="SSF55961">
    <property type="entry name" value="Bet v1-like"/>
    <property type="match status" value="1"/>
</dbReference>
<reference evidence="1" key="1">
    <citation type="journal article" date="2014" name="Int. J. Syst. Evol. Microbiol.">
        <title>Complete genome of a new Firmicutes species belonging to the dominant human colonic microbiota ('Ruminococcus bicirculans') reveals two chromosomes and a selective capacity to utilize plant glucans.</title>
        <authorList>
            <consortium name="NISC Comparative Sequencing Program"/>
            <person name="Wegmann U."/>
            <person name="Louis P."/>
            <person name="Goesmann A."/>
            <person name="Henrissat B."/>
            <person name="Duncan S.H."/>
            <person name="Flint H.J."/>
        </authorList>
    </citation>
    <scope>NUCLEOTIDE SEQUENCE</scope>
    <source>
        <strain evidence="1">CGMCC 4.5581</strain>
    </source>
</reference>
<evidence type="ECO:0000313" key="2">
    <source>
        <dbReference type="EMBL" id="NIH66556.1"/>
    </source>
</evidence>
<name>A0A846LFU5_9ACTN</name>